<evidence type="ECO:0000313" key="2">
    <source>
        <dbReference type="EMBL" id="GAK55866.1"/>
    </source>
</evidence>
<keyword evidence="3" id="KW-1185">Reference proteome</keyword>
<accession>A0A081BU61</accession>
<dbReference type="GO" id="GO:0005737">
    <property type="term" value="C:cytoplasm"/>
    <property type="evidence" value="ECO:0007669"/>
    <property type="project" value="TreeGrafter"/>
</dbReference>
<dbReference type="AlphaFoldDB" id="A0A081BU61"/>
<dbReference type="PIRSF" id="PIRSF016184">
    <property type="entry name" value="PhzC_PhzF"/>
    <property type="match status" value="1"/>
</dbReference>
<proteinExistence type="predicted"/>
<dbReference type="eggNOG" id="COG0384">
    <property type="taxonomic scope" value="Bacteria"/>
</dbReference>
<dbReference type="Gene3D" id="3.10.310.10">
    <property type="entry name" value="Diaminopimelate Epimerase, Chain A, domain 1"/>
    <property type="match status" value="2"/>
</dbReference>
<name>A0A081BU61_VECG1</name>
<dbReference type="HOGENOM" id="CLU_048756_0_2_0"/>
<gene>
    <name evidence="2" type="ORF">U27_02827</name>
</gene>
<dbReference type="PANTHER" id="PTHR13774">
    <property type="entry name" value="PHENAZINE BIOSYNTHESIS PROTEIN"/>
    <property type="match status" value="1"/>
</dbReference>
<dbReference type="GO" id="GO:0016853">
    <property type="term" value="F:isomerase activity"/>
    <property type="evidence" value="ECO:0007669"/>
    <property type="project" value="TreeGrafter"/>
</dbReference>
<dbReference type="STRING" id="1499967.U27_02827"/>
<dbReference type="InterPro" id="IPR003719">
    <property type="entry name" value="Phenazine_PhzF-like"/>
</dbReference>
<feature type="active site" evidence="1">
    <location>
        <position position="51"/>
    </location>
</feature>
<protein>
    <submittedName>
        <fullName evidence="2">Phenazine biosynthesis protein PhzF family</fullName>
    </submittedName>
</protein>
<evidence type="ECO:0000313" key="3">
    <source>
        <dbReference type="Proteomes" id="UP000030661"/>
    </source>
</evidence>
<dbReference type="Proteomes" id="UP000030661">
    <property type="component" value="Unassembled WGS sequence"/>
</dbReference>
<dbReference type="Pfam" id="PF02567">
    <property type="entry name" value="PhzC-PhzF"/>
    <property type="match status" value="1"/>
</dbReference>
<dbReference type="SUPFAM" id="SSF54506">
    <property type="entry name" value="Diaminopimelate epimerase-like"/>
    <property type="match status" value="1"/>
</dbReference>
<evidence type="ECO:0000256" key="1">
    <source>
        <dbReference type="PIRSR" id="PIRSR016184-1"/>
    </source>
</evidence>
<organism evidence="2 3">
    <name type="scientific">Vecturithrix granuli</name>
    <dbReference type="NCBI Taxonomy" id="1499967"/>
    <lineage>
        <taxon>Bacteria</taxon>
        <taxon>Candidatus Moduliflexota</taxon>
        <taxon>Candidatus Vecturitrichia</taxon>
        <taxon>Candidatus Vecturitrichales</taxon>
        <taxon>Candidatus Vecturitrichaceae</taxon>
        <taxon>Candidatus Vecturithrix</taxon>
    </lineage>
</organism>
<dbReference type="EMBL" id="DF820464">
    <property type="protein sequence ID" value="GAK55866.1"/>
    <property type="molecule type" value="Genomic_DNA"/>
</dbReference>
<dbReference type="NCBIfam" id="TIGR00654">
    <property type="entry name" value="PhzF_family"/>
    <property type="match status" value="1"/>
</dbReference>
<reference evidence="2 3" key="1">
    <citation type="journal article" date="2015" name="PeerJ">
        <title>First genomic representation of candidate bacterial phylum KSB3 points to enhanced environmental sensing as a trigger of wastewater bulking.</title>
        <authorList>
            <person name="Sekiguchi Y."/>
            <person name="Ohashi A."/>
            <person name="Parks D.H."/>
            <person name="Yamauchi T."/>
            <person name="Tyson G.W."/>
            <person name="Hugenholtz P."/>
        </authorList>
    </citation>
    <scope>NUCLEOTIDE SEQUENCE [LARGE SCALE GENOMIC DNA]</scope>
</reference>
<sequence length="301" mass="33527">MKRFAFKKIDAFATGHSSGNPAGCIYLQHKNDITSEEMLRIVQQLQGFVSEVAYLAPSAQQHVDFELTYYSAEREVDFCGHATIAIMYDVIKHDPILRQKTTITILTARKGQLAVENRLKTDDAVYITAPEPVFSPIAIPGSKIAAALRVPESALTGKYPLACVNAGLQTLLVPIRSLEEILHITPDFQELKTFCEQQDVDILTLFSDEVSHPQRQYRTRVFAPRFGYLEDPATGSGNAAFGYYLLQNGFWDGTPLILEQNKLKDRANIVRLSTNTDNQGIQRVLFGGGAVVRIEGEYILS</sequence>